<protein>
    <submittedName>
        <fullName evidence="1">Uncharacterized protein</fullName>
    </submittedName>
</protein>
<proteinExistence type="predicted"/>
<name>A0ACC0NA93_RHOML</name>
<dbReference type="EMBL" id="CM046393">
    <property type="protein sequence ID" value="KAI8549443.1"/>
    <property type="molecule type" value="Genomic_DNA"/>
</dbReference>
<dbReference type="Proteomes" id="UP001062846">
    <property type="component" value="Chromosome 6"/>
</dbReference>
<evidence type="ECO:0000313" key="2">
    <source>
        <dbReference type="Proteomes" id="UP001062846"/>
    </source>
</evidence>
<sequence length="141" mass="16315">MWLSYWKFGKQLLEAGDELDVSVFGGAFVQVKEVGVRLLYNKEQEEMSSQSANEESISLYTFENIIRGNVAAHEGRMRLYQLGKHVNGQLCVYCRRLYPQPWIPATPYDDSDFVECLASKRLALKPYYCVSDWRLVEDLGF</sequence>
<gene>
    <name evidence="1" type="ORF">RHMOL_Rhmol06G0024900</name>
</gene>
<keyword evidence="2" id="KW-1185">Reference proteome</keyword>
<comment type="caution">
    <text evidence="1">The sequence shown here is derived from an EMBL/GenBank/DDBJ whole genome shotgun (WGS) entry which is preliminary data.</text>
</comment>
<evidence type="ECO:0000313" key="1">
    <source>
        <dbReference type="EMBL" id="KAI8549443.1"/>
    </source>
</evidence>
<organism evidence="1 2">
    <name type="scientific">Rhododendron molle</name>
    <name type="common">Chinese azalea</name>
    <name type="synonym">Azalea mollis</name>
    <dbReference type="NCBI Taxonomy" id="49168"/>
    <lineage>
        <taxon>Eukaryota</taxon>
        <taxon>Viridiplantae</taxon>
        <taxon>Streptophyta</taxon>
        <taxon>Embryophyta</taxon>
        <taxon>Tracheophyta</taxon>
        <taxon>Spermatophyta</taxon>
        <taxon>Magnoliopsida</taxon>
        <taxon>eudicotyledons</taxon>
        <taxon>Gunneridae</taxon>
        <taxon>Pentapetalae</taxon>
        <taxon>asterids</taxon>
        <taxon>Ericales</taxon>
        <taxon>Ericaceae</taxon>
        <taxon>Ericoideae</taxon>
        <taxon>Rhodoreae</taxon>
        <taxon>Rhododendron</taxon>
    </lineage>
</organism>
<accession>A0ACC0NA93</accession>
<reference evidence="1" key="1">
    <citation type="submission" date="2022-02" db="EMBL/GenBank/DDBJ databases">
        <title>Plant Genome Project.</title>
        <authorList>
            <person name="Zhang R.-G."/>
        </authorList>
    </citation>
    <scope>NUCLEOTIDE SEQUENCE</scope>
    <source>
        <strain evidence="1">AT1</strain>
    </source>
</reference>